<keyword evidence="2" id="KW-1185">Reference proteome</keyword>
<sequence>MKNATGFESAWILTWQDWEQWDDVSAFSFYECTLRKDAFTEEELKAIKSADDGADHLPSVHISLDKKTIEVVVDDAVVITKPFFIVSAEYIEDAERTARILERVEHALPSGLEGFED</sequence>
<gene>
    <name evidence="1" type="ORF">CPT_Muldoon_070</name>
</gene>
<evidence type="ECO:0000313" key="1">
    <source>
        <dbReference type="EMBL" id="QFR56026.1"/>
    </source>
</evidence>
<accession>A0A5P8PH63</accession>
<reference evidence="2" key="1">
    <citation type="submission" date="2019-06" db="EMBL/GenBank/DDBJ databases">
        <title>Complete genome sequence of Serratia marcescens phage Muldoon.</title>
        <authorList>
            <person name="Campbell S."/>
            <person name="Atkinson C."/>
            <person name="Moreland R."/>
            <person name="Liu M."/>
            <person name="Ramsey J."/>
            <person name="Leavitt J."/>
        </authorList>
    </citation>
    <scope>NUCLEOTIDE SEQUENCE [LARGE SCALE GENOMIC DNA]</scope>
</reference>
<protein>
    <submittedName>
        <fullName evidence="1">Uncharacterized protein</fullName>
    </submittedName>
</protein>
<evidence type="ECO:0000313" key="2">
    <source>
        <dbReference type="Proteomes" id="UP000326777"/>
    </source>
</evidence>
<organism evidence="1 2">
    <name type="scientific">Serratia phage Muldoon</name>
    <dbReference type="NCBI Taxonomy" id="2601678"/>
    <lineage>
        <taxon>Viruses</taxon>
        <taxon>Duplodnaviria</taxon>
        <taxon>Heunggongvirae</taxon>
        <taxon>Uroviricota</taxon>
        <taxon>Caudoviricetes</taxon>
        <taxon>Muldoonvirus</taxon>
        <taxon>Muldoonvirus muldoon</taxon>
    </lineage>
</organism>
<name>A0A5P8PH63_9CAUD</name>
<dbReference type="EMBL" id="MN095771">
    <property type="protein sequence ID" value="QFR56026.1"/>
    <property type="molecule type" value="Genomic_DNA"/>
</dbReference>
<proteinExistence type="predicted"/>
<dbReference type="Proteomes" id="UP000326777">
    <property type="component" value="Genome"/>
</dbReference>